<comment type="caution">
    <text evidence="3">The sequence shown here is derived from an EMBL/GenBank/DDBJ whole genome shotgun (WGS) entry which is preliminary data.</text>
</comment>
<name>A0ABV0WAB2_9TELE</name>
<accession>A0ABV0WAB2</accession>
<feature type="coiled-coil region" evidence="1">
    <location>
        <begin position="7"/>
        <end position="34"/>
    </location>
</feature>
<proteinExistence type="predicted"/>
<sequence>VALAENVTALQEDIRLLQQKEANLTEKLSLQEEHIVALQVNLTEAVHQNNSWFSLKKAAESHLLAAQSQTKACEARKQLLEKQISSTGQRSIRLLSPITSQHCYRSPRWYSCNDATRLCRSASDNLFCGLKTRKVQNVNIIIFKPLCYFSLVTSCHAGNNPQIFSKLFLDCWKTFLLEFIHSVVVEQTWGQPTPLEKQPHTSGCFIDTTMIAPTFSSPDAPNNEKDNSSGEVTLN</sequence>
<keyword evidence="4" id="KW-1185">Reference proteome</keyword>
<dbReference type="EMBL" id="JAHRIM010040212">
    <property type="protein sequence ID" value="MEQ2266434.1"/>
    <property type="molecule type" value="Genomic_DNA"/>
</dbReference>
<dbReference type="Proteomes" id="UP001444071">
    <property type="component" value="Unassembled WGS sequence"/>
</dbReference>
<keyword evidence="1" id="KW-0175">Coiled coil</keyword>
<feature type="region of interest" description="Disordered" evidence="2">
    <location>
        <begin position="216"/>
        <end position="235"/>
    </location>
</feature>
<evidence type="ECO:0000256" key="2">
    <source>
        <dbReference type="SAM" id="MobiDB-lite"/>
    </source>
</evidence>
<evidence type="ECO:0000256" key="1">
    <source>
        <dbReference type="SAM" id="Coils"/>
    </source>
</evidence>
<reference evidence="3 4" key="1">
    <citation type="submission" date="2021-06" db="EMBL/GenBank/DDBJ databases">
        <authorList>
            <person name="Palmer J.M."/>
        </authorList>
    </citation>
    <scope>NUCLEOTIDE SEQUENCE [LARGE SCALE GENOMIC DNA]</scope>
    <source>
        <strain evidence="3 4">XR_2019</strain>
        <tissue evidence="3">Muscle</tissue>
    </source>
</reference>
<evidence type="ECO:0000313" key="3">
    <source>
        <dbReference type="EMBL" id="MEQ2266434.1"/>
    </source>
</evidence>
<organism evidence="3 4">
    <name type="scientific">Xenotaenia resolanae</name>
    <dbReference type="NCBI Taxonomy" id="208358"/>
    <lineage>
        <taxon>Eukaryota</taxon>
        <taxon>Metazoa</taxon>
        <taxon>Chordata</taxon>
        <taxon>Craniata</taxon>
        <taxon>Vertebrata</taxon>
        <taxon>Euteleostomi</taxon>
        <taxon>Actinopterygii</taxon>
        <taxon>Neopterygii</taxon>
        <taxon>Teleostei</taxon>
        <taxon>Neoteleostei</taxon>
        <taxon>Acanthomorphata</taxon>
        <taxon>Ovalentaria</taxon>
        <taxon>Atherinomorphae</taxon>
        <taxon>Cyprinodontiformes</taxon>
        <taxon>Goodeidae</taxon>
        <taxon>Xenotaenia</taxon>
    </lineage>
</organism>
<evidence type="ECO:0000313" key="4">
    <source>
        <dbReference type="Proteomes" id="UP001444071"/>
    </source>
</evidence>
<protein>
    <submittedName>
        <fullName evidence="3">Uncharacterized protein</fullName>
    </submittedName>
</protein>
<gene>
    <name evidence="3" type="ORF">XENORESO_004263</name>
</gene>
<feature type="non-terminal residue" evidence="3">
    <location>
        <position position="1"/>
    </location>
</feature>